<feature type="signal peptide" evidence="1">
    <location>
        <begin position="1"/>
        <end position="17"/>
    </location>
</feature>
<protein>
    <recommendedName>
        <fullName evidence="4">Ricin B lectin domain-containing protein</fullName>
    </recommendedName>
</protein>
<feature type="chain" id="PRO_5012134642" description="Ricin B lectin domain-containing protein" evidence="1">
    <location>
        <begin position="18"/>
        <end position="159"/>
    </location>
</feature>
<evidence type="ECO:0000313" key="2">
    <source>
        <dbReference type="EMBL" id="PGH01388.1"/>
    </source>
</evidence>
<keyword evidence="1" id="KW-0732">Signal</keyword>
<dbReference type="PANTHER" id="PTHR35605:SF1">
    <property type="entry name" value="ECP2 EFFECTOR PROTEIN DOMAIN-CONTAINING PROTEIN-RELATED"/>
    <property type="match status" value="1"/>
</dbReference>
<dbReference type="PANTHER" id="PTHR35605">
    <property type="entry name" value="ECP2 EFFECTOR PROTEIN DOMAIN-CONTAINING PROTEIN-RELATED"/>
    <property type="match status" value="1"/>
</dbReference>
<name>A0A2B7WY98_9EURO</name>
<dbReference type="OrthoDB" id="3552888at2759"/>
<reference evidence="2 3" key="1">
    <citation type="submission" date="2017-10" db="EMBL/GenBank/DDBJ databases">
        <title>Comparative genomics in systemic dimorphic fungi from Ajellomycetaceae.</title>
        <authorList>
            <person name="Munoz J.F."/>
            <person name="Mcewen J.G."/>
            <person name="Clay O.K."/>
            <person name="Cuomo C.A."/>
        </authorList>
    </citation>
    <scope>NUCLEOTIDE SEQUENCE [LARGE SCALE GENOMIC DNA]</scope>
    <source>
        <strain evidence="2 3">UAMH5409</strain>
    </source>
</reference>
<dbReference type="Proteomes" id="UP000223968">
    <property type="component" value="Unassembled WGS sequence"/>
</dbReference>
<gene>
    <name evidence="2" type="ORF">AJ79_07929</name>
</gene>
<accession>A0A2B7WY98</accession>
<evidence type="ECO:0000313" key="3">
    <source>
        <dbReference type="Proteomes" id="UP000223968"/>
    </source>
</evidence>
<keyword evidence="3" id="KW-1185">Reference proteome</keyword>
<evidence type="ECO:0000256" key="1">
    <source>
        <dbReference type="SAM" id="SignalP"/>
    </source>
</evidence>
<evidence type="ECO:0008006" key="4">
    <source>
        <dbReference type="Google" id="ProtNLM"/>
    </source>
</evidence>
<dbReference type="AlphaFoldDB" id="A0A2B7WY98"/>
<proteinExistence type="predicted"/>
<organism evidence="2 3">
    <name type="scientific">Helicocarpus griseus UAMH5409</name>
    <dbReference type="NCBI Taxonomy" id="1447875"/>
    <lineage>
        <taxon>Eukaryota</taxon>
        <taxon>Fungi</taxon>
        <taxon>Dikarya</taxon>
        <taxon>Ascomycota</taxon>
        <taxon>Pezizomycotina</taxon>
        <taxon>Eurotiomycetes</taxon>
        <taxon>Eurotiomycetidae</taxon>
        <taxon>Onygenales</taxon>
        <taxon>Ajellomycetaceae</taxon>
        <taxon>Helicocarpus</taxon>
    </lineage>
</organism>
<comment type="caution">
    <text evidence="2">The sequence shown here is derived from an EMBL/GenBank/DDBJ whole genome shotgun (WGS) entry which is preliminary data.</text>
</comment>
<dbReference type="EMBL" id="PDNB01000172">
    <property type="protein sequence ID" value="PGH01388.1"/>
    <property type="molecule type" value="Genomic_DNA"/>
</dbReference>
<sequence length="159" mass="17714">MHFIKLVCVALAATVSALPALDHTTFENTGLSPLQKRIDRTPGRIVCGLDKVSKKVVHMDQEREEFVEGQHYLMKQKKVSVKKGKCARVSCSNNAAVWLCNDRNDKGQTWTGPKVRKAIDAIFDKCKEGSKGLYTTESSSGYQFVKDGTLRVVVGWNHC</sequence>